<dbReference type="InterPro" id="IPR010982">
    <property type="entry name" value="Lambda_DNA-bd_dom_sf"/>
</dbReference>
<keyword evidence="1" id="KW-0805">Transcription regulation</keyword>
<protein>
    <submittedName>
        <fullName evidence="5">LacI family transcriptional regulator</fullName>
    </submittedName>
</protein>
<evidence type="ECO:0000313" key="5">
    <source>
        <dbReference type="EMBL" id="ROR74080.1"/>
    </source>
</evidence>
<evidence type="ECO:0000256" key="1">
    <source>
        <dbReference type="ARBA" id="ARBA00023015"/>
    </source>
</evidence>
<comment type="caution">
    <text evidence="5">The sequence shown here is derived from an EMBL/GenBank/DDBJ whole genome shotgun (WGS) entry which is preliminary data.</text>
</comment>
<name>A0A3N2BFT7_9MICO</name>
<dbReference type="GO" id="GO:0000976">
    <property type="term" value="F:transcription cis-regulatory region binding"/>
    <property type="evidence" value="ECO:0007669"/>
    <property type="project" value="TreeGrafter"/>
</dbReference>
<dbReference type="EMBL" id="RKHK01000001">
    <property type="protein sequence ID" value="ROR74080.1"/>
    <property type="molecule type" value="Genomic_DNA"/>
</dbReference>
<proteinExistence type="predicted"/>
<dbReference type="PROSITE" id="PS00356">
    <property type="entry name" value="HTH_LACI_1"/>
    <property type="match status" value="1"/>
</dbReference>
<keyword evidence="6" id="KW-1185">Reference proteome</keyword>
<dbReference type="Proteomes" id="UP000280668">
    <property type="component" value="Unassembled WGS sequence"/>
</dbReference>
<dbReference type="RefSeq" id="WP_123304415.1">
    <property type="nucleotide sequence ID" value="NZ_RKHK01000001.1"/>
</dbReference>
<dbReference type="PANTHER" id="PTHR30146">
    <property type="entry name" value="LACI-RELATED TRANSCRIPTIONAL REPRESSOR"/>
    <property type="match status" value="1"/>
</dbReference>
<dbReference type="InterPro" id="IPR000843">
    <property type="entry name" value="HTH_LacI"/>
</dbReference>
<dbReference type="Gene3D" id="3.40.50.2300">
    <property type="match status" value="2"/>
</dbReference>
<accession>A0A3N2BFT7</accession>
<dbReference type="SUPFAM" id="SSF53822">
    <property type="entry name" value="Periplasmic binding protein-like I"/>
    <property type="match status" value="1"/>
</dbReference>
<keyword evidence="3" id="KW-0804">Transcription</keyword>
<dbReference type="CDD" id="cd06267">
    <property type="entry name" value="PBP1_LacI_sugar_binding-like"/>
    <property type="match status" value="1"/>
</dbReference>
<dbReference type="Gene3D" id="1.10.260.40">
    <property type="entry name" value="lambda repressor-like DNA-binding domains"/>
    <property type="match status" value="1"/>
</dbReference>
<evidence type="ECO:0000259" key="4">
    <source>
        <dbReference type="PROSITE" id="PS50932"/>
    </source>
</evidence>
<evidence type="ECO:0000313" key="6">
    <source>
        <dbReference type="Proteomes" id="UP000280668"/>
    </source>
</evidence>
<dbReference type="SUPFAM" id="SSF47413">
    <property type="entry name" value="lambda repressor-like DNA-binding domains"/>
    <property type="match status" value="1"/>
</dbReference>
<organism evidence="5 6">
    <name type="scientific">Bogoriella caseilytica</name>
    <dbReference type="NCBI Taxonomy" id="56055"/>
    <lineage>
        <taxon>Bacteria</taxon>
        <taxon>Bacillati</taxon>
        <taxon>Actinomycetota</taxon>
        <taxon>Actinomycetes</taxon>
        <taxon>Micrococcales</taxon>
        <taxon>Bogoriellaceae</taxon>
        <taxon>Bogoriella</taxon>
    </lineage>
</organism>
<evidence type="ECO:0000256" key="2">
    <source>
        <dbReference type="ARBA" id="ARBA00023125"/>
    </source>
</evidence>
<dbReference type="PANTHER" id="PTHR30146:SF109">
    <property type="entry name" value="HTH-TYPE TRANSCRIPTIONAL REGULATOR GALS"/>
    <property type="match status" value="1"/>
</dbReference>
<dbReference type="InterPro" id="IPR046335">
    <property type="entry name" value="LacI/GalR-like_sensor"/>
</dbReference>
<dbReference type="OrthoDB" id="3563699at2"/>
<dbReference type="InterPro" id="IPR028082">
    <property type="entry name" value="Peripla_BP_I"/>
</dbReference>
<dbReference type="AlphaFoldDB" id="A0A3N2BFT7"/>
<feature type="domain" description="HTH lacI-type" evidence="4">
    <location>
        <begin position="4"/>
        <end position="58"/>
    </location>
</feature>
<dbReference type="Pfam" id="PF13377">
    <property type="entry name" value="Peripla_BP_3"/>
    <property type="match status" value="1"/>
</dbReference>
<evidence type="ECO:0000256" key="3">
    <source>
        <dbReference type="ARBA" id="ARBA00023163"/>
    </source>
</evidence>
<reference evidence="5 6" key="1">
    <citation type="submission" date="2018-11" db="EMBL/GenBank/DDBJ databases">
        <title>Sequencing the genomes of 1000 actinobacteria strains.</title>
        <authorList>
            <person name="Klenk H.-P."/>
        </authorList>
    </citation>
    <scope>NUCLEOTIDE SEQUENCE [LARGE SCALE GENOMIC DNA]</scope>
    <source>
        <strain evidence="5 6">DSM 11294</strain>
    </source>
</reference>
<dbReference type="Pfam" id="PF00356">
    <property type="entry name" value="LacI"/>
    <property type="match status" value="1"/>
</dbReference>
<keyword evidence="2" id="KW-0238">DNA-binding</keyword>
<dbReference type="SMART" id="SM00354">
    <property type="entry name" value="HTH_LACI"/>
    <property type="match status" value="1"/>
</dbReference>
<dbReference type="GO" id="GO:0003700">
    <property type="term" value="F:DNA-binding transcription factor activity"/>
    <property type="evidence" value="ECO:0007669"/>
    <property type="project" value="TreeGrafter"/>
</dbReference>
<dbReference type="PROSITE" id="PS50932">
    <property type="entry name" value="HTH_LACI_2"/>
    <property type="match status" value="1"/>
</dbReference>
<dbReference type="CDD" id="cd01392">
    <property type="entry name" value="HTH_LacI"/>
    <property type="match status" value="1"/>
</dbReference>
<gene>
    <name evidence="5" type="ORF">EDD31_2477</name>
</gene>
<sequence>MKLPTLADVAERAGVSAKTVSNVILGRPHVAVATRERVEQAVRDLGYQANPAGRGLTSGRTGRIAVVIPKLYQPYFAEIAERLILALGARGWATTLRVAPDAQSERDAVMGVTTSDTDGVVICPQHLTPEAMDQRPPRPVVQVGGRPVGLIDAVVMGEREGFEAVTRHVLESGRRRIAMLASGRPHARPGGERYDGLEQAMAAYGLTIDPRLVVFGSDWDRRISGYEAMTGLLQTGRPFDAAICINDAVAIGALRALRMHGARVPEDVALTGFDDTEEGRYTTPSLTSVSPEQEQMVEHAVQMLHERLHGHQGAARQVRTGAHLVPRGSTG</sequence>